<dbReference type="PROSITE" id="PS50206">
    <property type="entry name" value="RHODANESE_3"/>
    <property type="match status" value="2"/>
</dbReference>
<dbReference type="SMART" id="SM00450">
    <property type="entry name" value="RHOD"/>
    <property type="match status" value="2"/>
</dbReference>
<feature type="domain" description="Rhodanese" evidence="3">
    <location>
        <begin position="166"/>
        <end position="275"/>
    </location>
</feature>
<dbReference type="InterPro" id="IPR001763">
    <property type="entry name" value="Rhodanese-like_dom"/>
</dbReference>
<proteinExistence type="predicted"/>
<protein>
    <submittedName>
        <fullName evidence="4">Thiosulfate/3-mercaptopyruvate sulfurtransferase</fullName>
        <ecNumber evidence="4">2.8.1.1</ecNumber>
        <ecNumber evidence="4">2.8.1.2</ecNumber>
    </submittedName>
</protein>
<gene>
    <name evidence="4" type="ORF">F4694_001479</name>
</gene>
<dbReference type="FunFam" id="3.40.250.10:FF:000035">
    <property type="entry name" value="Thiosulfate sulfurtransferase"/>
    <property type="match status" value="1"/>
</dbReference>
<dbReference type="AlphaFoldDB" id="A0A852T7H8"/>
<dbReference type="InterPro" id="IPR001307">
    <property type="entry name" value="Thiosulphate_STrfase_CS"/>
</dbReference>
<dbReference type="EC" id="2.8.1.2" evidence="4"/>
<dbReference type="EMBL" id="JACCBX010000003">
    <property type="protein sequence ID" value="NYE04730.1"/>
    <property type="molecule type" value="Genomic_DNA"/>
</dbReference>
<dbReference type="InterPro" id="IPR036873">
    <property type="entry name" value="Rhodanese-like_dom_sf"/>
</dbReference>
<keyword evidence="1 4" id="KW-0808">Transferase</keyword>
<name>A0A852T7H8_9BACI</name>
<dbReference type="Pfam" id="PF00581">
    <property type="entry name" value="Rhodanese"/>
    <property type="match status" value="2"/>
</dbReference>
<dbReference type="GO" id="GO:0004792">
    <property type="term" value="F:thiosulfate-cyanide sulfurtransferase activity"/>
    <property type="evidence" value="ECO:0007669"/>
    <property type="project" value="UniProtKB-EC"/>
</dbReference>
<dbReference type="EC" id="2.8.1.1" evidence="4"/>
<keyword evidence="2" id="KW-0677">Repeat</keyword>
<dbReference type="CDD" id="cd01448">
    <property type="entry name" value="TST_Repeat_1"/>
    <property type="match status" value="1"/>
</dbReference>
<dbReference type="SUPFAM" id="SSF52821">
    <property type="entry name" value="Rhodanese/Cell cycle control phosphatase"/>
    <property type="match status" value="2"/>
</dbReference>
<reference evidence="5" key="2">
    <citation type="submission" date="2020-08" db="EMBL/GenBank/DDBJ databases">
        <title>The Agave Microbiome: Exploring the role of microbial communities in plant adaptations to desert environments.</title>
        <authorList>
            <person name="Partida-Martinez L.P."/>
        </authorList>
    </citation>
    <scope>NUCLEOTIDE SEQUENCE [LARGE SCALE GENOMIC DNA]</scope>
    <source>
        <strain evidence="5">AT2.8</strain>
    </source>
</reference>
<dbReference type="PROSITE" id="PS00380">
    <property type="entry name" value="RHODANESE_1"/>
    <property type="match status" value="1"/>
</dbReference>
<organism evidence="4 5">
    <name type="scientific">Neobacillus niacini</name>
    <dbReference type="NCBI Taxonomy" id="86668"/>
    <lineage>
        <taxon>Bacteria</taxon>
        <taxon>Bacillati</taxon>
        <taxon>Bacillota</taxon>
        <taxon>Bacilli</taxon>
        <taxon>Bacillales</taxon>
        <taxon>Bacillaceae</taxon>
        <taxon>Neobacillus</taxon>
    </lineage>
</organism>
<dbReference type="PANTHER" id="PTHR11364:SF27">
    <property type="entry name" value="SULFURTRANSFERASE"/>
    <property type="match status" value="1"/>
</dbReference>
<evidence type="ECO:0000259" key="3">
    <source>
        <dbReference type="PROSITE" id="PS50206"/>
    </source>
</evidence>
<evidence type="ECO:0000313" key="4">
    <source>
        <dbReference type="EMBL" id="NYE04730.1"/>
    </source>
</evidence>
<dbReference type="GO" id="GO:0016784">
    <property type="term" value="F:3-mercaptopyruvate sulfurtransferase activity"/>
    <property type="evidence" value="ECO:0007669"/>
    <property type="project" value="UniProtKB-EC"/>
</dbReference>
<reference evidence="5" key="1">
    <citation type="submission" date="2020-07" db="EMBL/GenBank/DDBJ databases">
        <authorList>
            <person name="Partida-Martinez L."/>
            <person name="Huntemann M."/>
            <person name="Clum A."/>
            <person name="Wang J."/>
            <person name="Palaniappan K."/>
            <person name="Ritter S."/>
            <person name="Chen I.-M."/>
            <person name="Stamatis D."/>
            <person name="Reddy T."/>
            <person name="O'Malley R."/>
            <person name="Daum C."/>
            <person name="Shapiro N."/>
            <person name="Ivanova N."/>
            <person name="Kyrpides N."/>
            <person name="Woyke T."/>
        </authorList>
    </citation>
    <scope>NUCLEOTIDE SEQUENCE [LARGE SCALE GENOMIC DNA]</scope>
    <source>
        <strain evidence="5">AT2.8</strain>
    </source>
</reference>
<accession>A0A852T7H8</accession>
<dbReference type="PANTHER" id="PTHR11364">
    <property type="entry name" value="THIOSULFATE SULFERTANSFERASE"/>
    <property type="match status" value="1"/>
</dbReference>
<evidence type="ECO:0000256" key="1">
    <source>
        <dbReference type="ARBA" id="ARBA00022679"/>
    </source>
</evidence>
<dbReference type="Gene3D" id="3.40.250.10">
    <property type="entry name" value="Rhodanese-like domain"/>
    <property type="match status" value="2"/>
</dbReference>
<comment type="caution">
    <text evidence="4">The sequence shown here is derived from an EMBL/GenBank/DDBJ whole genome shotgun (WGS) entry which is preliminary data.</text>
</comment>
<dbReference type="InterPro" id="IPR045078">
    <property type="entry name" value="TST/MPST-like"/>
</dbReference>
<sequence length="275" mass="31020">MNLIINKEWLLKNLNEQNVRIVDCTFSLADPQKGRQEYENNHIPGACYFDLNVDLSGEVAEHGGRHPMPDLDALIHKLELAGIDENTTVISYDQGEGAYAARFLWLLQYLGHEKVFVLNGGFKGWREGNYPVTSEVPTFNKTTFQPAINHDLLASMAEVKAAADGQNSNIVLIDSREERRYMGLEEPIDKKAGRIPGAINRPWFEGLDAGYYKPSEIQKQRFSEINPEKEIIVYCGSGVTAAPNFLALKEAGFEKVKLYLGSFSDWISYQENKIE</sequence>
<dbReference type="CDD" id="cd01449">
    <property type="entry name" value="TST_Repeat_2"/>
    <property type="match status" value="1"/>
</dbReference>
<feature type="domain" description="Rhodanese" evidence="3">
    <location>
        <begin position="15"/>
        <end position="134"/>
    </location>
</feature>
<dbReference type="Proteomes" id="UP000548423">
    <property type="component" value="Unassembled WGS sequence"/>
</dbReference>
<evidence type="ECO:0000256" key="2">
    <source>
        <dbReference type="ARBA" id="ARBA00022737"/>
    </source>
</evidence>
<evidence type="ECO:0000313" key="5">
    <source>
        <dbReference type="Proteomes" id="UP000548423"/>
    </source>
</evidence>